<protein>
    <submittedName>
        <fullName evidence="1">Uncharacterized protein</fullName>
    </submittedName>
</protein>
<evidence type="ECO:0000313" key="1">
    <source>
        <dbReference type="EMBL" id="MFB6491133.1"/>
    </source>
</evidence>
<gene>
    <name evidence="1" type="ORF">TU35_007845</name>
</gene>
<organism evidence="1 2">
    <name type="scientific">Thermoproteus sp. AZ2</name>
    <dbReference type="NCBI Taxonomy" id="1609232"/>
    <lineage>
        <taxon>Archaea</taxon>
        <taxon>Thermoproteota</taxon>
        <taxon>Thermoprotei</taxon>
        <taxon>Thermoproteales</taxon>
        <taxon>Thermoproteaceae</taxon>
        <taxon>Thermoproteus</taxon>
    </lineage>
</organism>
<sequence>MSVCPALRRGEGGFTCGYTNKQVNPFDWYCIGNYAECPIYIRYKGGEQAPKQEAGQAAQAAQAAPTQPATQVVQLAAVEKAAEADFDKALRPVVDNVFMKFDDILKKLDGAWQEYEASVLNYRRQWEVEKLVLRRSLDLLSSSISDYERALNELELKRDLMPEEEYNKARQEIEERLNSLRALMEEVGRRYGAIEDAINQHFKRVLSTSTNAEVINLRVSLSRLDELLKEGKISRETYERLKKELEGVVT</sequence>
<reference evidence="1" key="1">
    <citation type="submission" date="2024-07" db="EMBL/GenBank/DDBJ databases">
        <title>Metagenome and Metagenome-Assembled Genomes of Archaea from a hot spring from the geothermal field of Los Azufres, Mexico.</title>
        <authorList>
            <person name="Marin-Paredes R."/>
            <person name="Martinez-Romero E."/>
            <person name="Servin-Garciduenas L.E."/>
        </authorList>
    </citation>
    <scope>NUCLEOTIDE SEQUENCE</scope>
</reference>
<dbReference type="Proteomes" id="UP000033636">
    <property type="component" value="Unassembled WGS sequence"/>
</dbReference>
<accession>A0ACC6V2F6</accession>
<name>A0ACC6V2F6_9CREN</name>
<dbReference type="EMBL" id="JZWT02000022">
    <property type="protein sequence ID" value="MFB6491133.1"/>
    <property type="molecule type" value="Genomic_DNA"/>
</dbReference>
<proteinExistence type="predicted"/>
<comment type="caution">
    <text evidence="1">The sequence shown here is derived from an EMBL/GenBank/DDBJ whole genome shotgun (WGS) entry which is preliminary data.</text>
</comment>
<evidence type="ECO:0000313" key="2">
    <source>
        <dbReference type="Proteomes" id="UP000033636"/>
    </source>
</evidence>